<evidence type="ECO:0000313" key="2">
    <source>
        <dbReference type="Proteomes" id="UP001597199"/>
    </source>
</evidence>
<proteinExistence type="predicted"/>
<evidence type="ECO:0000313" key="1">
    <source>
        <dbReference type="EMBL" id="MFD1400244.1"/>
    </source>
</evidence>
<dbReference type="Proteomes" id="UP001597199">
    <property type="component" value="Unassembled WGS sequence"/>
</dbReference>
<dbReference type="EMBL" id="JBHTOA010000062">
    <property type="protein sequence ID" value="MFD1400244.1"/>
    <property type="molecule type" value="Genomic_DNA"/>
</dbReference>
<organism evidence="1 2">
    <name type="scientific">Lacticaseibacillus suilingensis</name>
    <dbReference type="NCBI Taxonomy" id="2799577"/>
    <lineage>
        <taxon>Bacteria</taxon>
        <taxon>Bacillati</taxon>
        <taxon>Bacillota</taxon>
        <taxon>Bacilli</taxon>
        <taxon>Lactobacillales</taxon>
        <taxon>Lactobacillaceae</taxon>
        <taxon>Lacticaseibacillus</taxon>
    </lineage>
</organism>
<protein>
    <submittedName>
        <fullName evidence="1">Uncharacterized protein</fullName>
    </submittedName>
</protein>
<name>A0ABW4BIC5_9LACO</name>
<accession>A0ABW4BIC5</accession>
<keyword evidence="2" id="KW-1185">Reference proteome</keyword>
<gene>
    <name evidence="1" type="ORF">ACFQ41_13200</name>
</gene>
<reference evidence="2" key="1">
    <citation type="journal article" date="2019" name="Int. J. Syst. Evol. Microbiol.">
        <title>The Global Catalogue of Microorganisms (GCM) 10K type strain sequencing project: providing services to taxonomists for standard genome sequencing and annotation.</title>
        <authorList>
            <consortium name="The Broad Institute Genomics Platform"/>
            <consortium name="The Broad Institute Genome Sequencing Center for Infectious Disease"/>
            <person name="Wu L."/>
            <person name="Ma J."/>
        </authorList>
    </citation>
    <scope>NUCLEOTIDE SEQUENCE [LARGE SCALE GENOMIC DNA]</scope>
    <source>
        <strain evidence="2">CCM 9110</strain>
    </source>
</reference>
<dbReference type="RefSeq" id="WP_204119832.1">
    <property type="nucleotide sequence ID" value="NZ_BOLV01000031.1"/>
</dbReference>
<sequence length="85" mass="9717">MRQTERVQLVVGQLTDFLKQHSGSATYQDYAQYRQANGRPITASEVGILSNVTRLATGVTRVYKKHDNRVDTFWILDRNPEAVHV</sequence>
<comment type="caution">
    <text evidence="1">The sequence shown here is derived from an EMBL/GenBank/DDBJ whole genome shotgun (WGS) entry which is preliminary data.</text>
</comment>